<dbReference type="Proteomes" id="UP000236745">
    <property type="component" value="Unassembled WGS sequence"/>
</dbReference>
<dbReference type="InterPro" id="IPR001807">
    <property type="entry name" value="ClC"/>
</dbReference>
<dbReference type="InterPro" id="IPR046342">
    <property type="entry name" value="CBS_dom_sf"/>
</dbReference>
<evidence type="ECO:0000313" key="13">
    <source>
        <dbReference type="EMBL" id="SEG80300.1"/>
    </source>
</evidence>
<evidence type="ECO:0000256" key="3">
    <source>
        <dbReference type="ARBA" id="ARBA00022692"/>
    </source>
</evidence>
<feature type="domain" description="CBS" evidence="12">
    <location>
        <begin position="519"/>
        <end position="576"/>
    </location>
</feature>
<feature type="transmembrane region" description="Helical" evidence="11">
    <location>
        <begin position="330"/>
        <end position="349"/>
    </location>
</feature>
<dbReference type="AlphaFoldDB" id="A0A1H6D4S3"/>
<evidence type="ECO:0000256" key="9">
    <source>
        <dbReference type="ARBA" id="ARBA00023303"/>
    </source>
</evidence>
<feature type="transmembrane region" description="Helical" evidence="11">
    <location>
        <begin position="191"/>
        <end position="213"/>
    </location>
</feature>
<feature type="transmembrane region" description="Helical" evidence="11">
    <location>
        <begin position="67"/>
        <end position="87"/>
    </location>
</feature>
<keyword evidence="4 11" id="KW-1133">Transmembrane helix</keyword>
<dbReference type="Pfam" id="PF00654">
    <property type="entry name" value="Voltage_CLC"/>
    <property type="match status" value="1"/>
</dbReference>
<keyword evidence="9" id="KW-0407">Ion channel</keyword>
<comment type="subcellular location">
    <subcellularLocation>
        <location evidence="1">Membrane</location>
        <topology evidence="1">Multi-pass membrane protein</topology>
    </subcellularLocation>
</comment>
<dbReference type="InterPro" id="IPR014743">
    <property type="entry name" value="Cl-channel_core"/>
</dbReference>
<evidence type="ECO:0000256" key="7">
    <source>
        <dbReference type="ARBA" id="ARBA00023173"/>
    </source>
</evidence>
<dbReference type="Gene3D" id="1.10.3080.10">
    <property type="entry name" value="Clc chloride channel"/>
    <property type="match status" value="1"/>
</dbReference>
<dbReference type="GO" id="GO:0005254">
    <property type="term" value="F:chloride channel activity"/>
    <property type="evidence" value="ECO:0007669"/>
    <property type="project" value="UniProtKB-KW"/>
</dbReference>
<dbReference type="InterPro" id="IPR050368">
    <property type="entry name" value="ClC-type_chloride_channel"/>
</dbReference>
<proteinExistence type="predicted"/>
<evidence type="ECO:0000259" key="12">
    <source>
        <dbReference type="PROSITE" id="PS51371"/>
    </source>
</evidence>
<evidence type="ECO:0000256" key="5">
    <source>
        <dbReference type="ARBA" id="ARBA00023065"/>
    </source>
</evidence>
<dbReference type="PANTHER" id="PTHR43427">
    <property type="entry name" value="CHLORIDE CHANNEL PROTEIN CLC-E"/>
    <property type="match status" value="1"/>
</dbReference>
<dbReference type="CDD" id="cd00400">
    <property type="entry name" value="Voltage_gated_ClC"/>
    <property type="match status" value="1"/>
</dbReference>
<dbReference type="GO" id="GO:0034707">
    <property type="term" value="C:chloride channel complex"/>
    <property type="evidence" value="ECO:0007669"/>
    <property type="project" value="UniProtKB-KW"/>
</dbReference>
<feature type="transmembrane region" description="Helical" evidence="11">
    <location>
        <begin position="392"/>
        <end position="412"/>
    </location>
</feature>
<dbReference type="SUPFAM" id="SSF54631">
    <property type="entry name" value="CBS-domain pair"/>
    <property type="match status" value="1"/>
</dbReference>
<evidence type="ECO:0000256" key="4">
    <source>
        <dbReference type="ARBA" id="ARBA00022989"/>
    </source>
</evidence>
<protein>
    <submittedName>
        <fullName evidence="13">Chloride channel protein, CIC family</fullName>
    </submittedName>
</protein>
<keyword evidence="8" id="KW-0868">Chloride</keyword>
<dbReference type="PROSITE" id="PS51371">
    <property type="entry name" value="CBS"/>
    <property type="match status" value="1"/>
</dbReference>
<dbReference type="PRINTS" id="PR00762">
    <property type="entry name" value="CLCHANNEL"/>
</dbReference>
<dbReference type="SUPFAM" id="SSF81340">
    <property type="entry name" value="Clc chloride channel"/>
    <property type="match status" value="1"/>
</dbReference>
<feature type="transmembrane region" description="Helical" evidence="11">
    <location>
        <begin position="233"/>
        <end position="253"/>
    </location>
</feature>
<reference evidence="13 14" key="1">
    <citation type="submission" date="2016-10" db="EMBL/GenBank/DDBJ databases">
        <authorList>
            <person name="de Groot N.N."/>
        </authorList>
    </citation>
    <scope>NUCLEOTIDE SEQUENCE [LARGE SCALE GENOMIC DNA]</scope>
    <source>
        <strain evidence="13 14">DSM 22012</strain>
    </source>
</reference>
<accession>A0A1H6D4S3</accession>
<evidence type="ECO:0000313" key="14">
    <source>
        <dbReference type="Proteomes" id="UP000236745"/>
    </source>
</evidence>
<keyword evidence="5" id="KW-0406">Ion transport</keyword>
<keyword evidence="6 11" id="KW-0472">Membrane</keyword>
<dbReference type="Pfam" id="PF00571">
    <property type="entry name" value="CBS"/>
    <property type="match status" value="1"/>
</dbReference>
<keyword evidence="14" id="KW-1185">Reference proteome</keyword>
<evidence type="ECO:0000256" key="8">
    <source>
        <dbReference type="ARBA" id="ARBA00023214"/>
    </source>
</evidence>
<dbReference type="InterPro" id="IPR000644">
    <property type="entry name" value="CBS_dom"/>
</dbReference>
<gene>
    <name evidence="13" type="ORF">SAMN05444390_1056</name>
</gene>
<evidence type="ECO:0000256" key="10">
    <source>
        <dbReference type="PROSITE-ProRule" id="PRU00703"/>
    </source>
</evidence>
<feature type="transmembrane region" description="Helical" evidence="11">
    <location>
        <begin position="361"/>
        <end position="385"/>
    </location>
</feature>
<name>A0A1H6D4S3_9GAMM</name>
<evidence type="ECO:0000256" key="1">
    <source>
        <dbReference type="ARBA" id="ARBA00004141"/>
    </source>
</evidence>
<dbReference type="SMART" id="SM00116">
    <property type="entry name" value="CBS"/>
    <property type="match status" value="1"/>
</dbReference>
<keyword evidence="2" id="KW-0813">Transport</keyword>
<feature type="transmembrane region" description="Helical" evidence="11">
    <location>
        <begin position="159"/>
        <end position="184"/>
    </location>
</feature>
<feature type="transmembrane region" description="Helical" evidence="11">
    <location>
        <begin position="108"/>
        <end position="129"/>
    </location>
</feature>
<dbReference type="EMBL" id="FNVQ01000005">
    <property type="protein sequence ID" value="SEG80300.1"/>
    <property type="molecule type" value="Genomic_DNA"/>
</dbReference>
<dbReference type="PANTHER" id="PTHR43427:SF6">
    <property type="entry name" value="CHLORIDE CHANNEL PROTEIN CLC-E"/>
    <property type="match status" value="1"/>
</dbReference>
<keyword evidence="10" id="KW-0129">CBS domain</keyword>
<evidence type="ECO:0000256" key="6">
    <source>
        <dbReference type="ARBA" id="ARBA00023136"/>
    </source>
</evidence>
<evidence type="ECO:0000256" key="11">
    <source>
        <dbReference type="SAM" id="Phobius"/>
    </source>
</evidence>
<organism evidence="13 14">
    <name type="scientific">Marinobacterium lutimaris</name>
    <dbReference type="NCBI Taxonomy" id="568106"/>
    <lineage>
        <taxon>Bacteria</taxon>
        <taxon>Pseudomonadati</taxon>
        <taxon>Pseudomonadota</taxon>
        <taxon>Gammaproteobacteria</taxon>
        <taxon>Oceanospirillales</taxon>
        <taxon>Oceanospirillaceae</taxon>
        <taxon>Marinobacterium</taxon>
    </lineage>
</organism>
<feature type="transmembrane region" description="Helical" evidence="11">
    <location>
        <begin position="20"/>
        <end position="42"/>
    </location>
</feature>
<keyword evidence="3 11" id="KW-0812">Transmembrane</keyword>
<dbReference type="Gene3D" id="3.10.580.10">
    <property type="entry name" value="CBS-domain"/>
    <property type="match status" value="1"/>
</dbReference>
<keyword evidence="7" id="KW-0869">Chloride channel</keyword>
<feature type="transmembrane region" description="Helical" evidence="11">
    <location>
        <begin position="265"/>
        <end position="283"/>
    </location>
</feature>
<evidence type="ECO:0000256" key="2">
    <source>
        <dbReference type="ARBA" id="ARBA00022448"/>
    </source>
</evidence>
<sequence length="576" mass="61804">MPWLERFRQRLTHFDALPQLVVLGVLSGLSTGLVILLFRLAIELPQLWLLPAGISEHFESLPLWQRFAFPVVGSLLLIGLLYALPVASRSVGIPHLMARLNYHQGKLSLTNLITQFIGGAIALGSGHSVGREGPAVYLGGSCSSLIGQWMKLPNNTLRILIGCGTAAAISAVFNTPLAGVIFAMEVVLLEYSILGFIPIIVAAVVADVFMQVTLGRAEGLSLPTLPLDMLHDLPLLLILGLGIGLLAAAFIGTLQQTLRLRRVPLAIRLLFAGFIAGTISMALPEVMGTGYDSIEGVFQNPDHLEFLLLLLICKTLLTPFVIAMGIPGGLIGPSLVIGAVGGALLAGTARHLGLDISTDLFAIIGMGSMMGAVLNAPLAALIALLELTDNSAIILPGMIAIVISNLTLRSLFKRPSAFQAMLQAQGLDINQAPVAQALSRAAVGSLMDRDFISTPGQSTPELLKRLLQSSPRWILVERQDERALMPPGDIRSWLENNIGEKGSGEKDKPATIDLMQIPATRQDAINIYSRSTLHEAWELMSAKGVSALLVVSNQDKPLGVISHRQIEEFYHHRQAL</sequence>